<dbReference type="NCBIfam" id="TIGR01509">
    <property type="entry name" value="HAD-SF-IA-v3"/>
    <property type="match status" value="1"/>
</dbReference>
<dbReference type="PANTHER" id="PTHR47478:SF1">
    <property type="entry name" value="PYRIMIDINE 5'-NUCLEOTIDASE YJJG"/>
    <property type="match status" value="1"/>
</dbReference>
<dbReference type="eggNOG" id="COG1011">
    <property type="taxonomic scope" value="Bacteria"/>
</dbReference>
<keyword evidence="2" id="KW-1185">Reference proteome</keyword>
<evidence type="ECO:0000313" key="2">
    <source>
        <dbReference type="Proteomes" id="UP000054363"/>
    </source>
</evidence>
<dbReference type="EC" id="3.1.3.5" evidence="1"/>
<dbReference type="CDD" id="cd04305">
    <property type="entry name" value="HAD_Neu5Ac-Pase_like"/>
    <property type="match status" value="1"/>
</dbReference>
<dbReference type="SUPFAM" id="SSF56784">
    <property type="entry name" value="HAD-like"/>
    <property type="match status" value="1"/>
</dbReference>
<dbReference type="InterPro" id="IPR006439">
    <property type="entry name" value="HAD-SF_hydro_IA"/>
</dbReference>
<accession>A0A094JDS4</accession>
<sequence>MIGNYDWLLFDADDTLFHFDAFAGLQRMFRGYNVDFAEADYDAYQSVNKPLWVDYQDGLINAQQLQERRFTSWGERLNITPGELNSAFLAAMAEICEPLPGAHELLSDLRGQVQLGIITNGFTELQEIRLKRTGLHAHFDLLVISDEVGVAKPDIAIFEHAFAQMTNPERNRILMVGDNPQSDIQGGLNAGIHTCWLNHHGVPAPEGIEPHYEVASLSELHRVLMGAG</sequence>
<dbReference type="InterPro" id="IPR023214">
    <property type="entry name" value="HAD_sf"/>
</dbReference>
<name>A0A094JDS4_9GAMM</name>
<keyword evidence="1" id="KW-0378">Hydrolase</keyword>
<dbReference type="AlphaFoldDB" id="A0A094JDS4"/>
<dbReference type="RefSeq" id="WP_034776082.1">
    <property type="nucleotide sequence ID" value="NZ_JPER01000004.1"/>
</dbReference>
<dbReference type="STRING" id="435908.IDSA_09315"/>
<dbReference type="PANTHER" id="PTHR47478">
    <property type="match status" value="1"/>
</dbReference>
<dbReference type="InterPro" id="IPR052550">
    <property type="entry name" value="Pyrimidine_5'-ntase_YjjG"/>
</dbReference>
<comment type="caution">
    <text evidence="1">The sequence shown here is derived from an EMBL/GenBank/DDBJ whole genome shotgun (WGS) entry which is preliminary data.</text>
</comment>
<reference evidence="1 2" key="1">
    <citation type="submission" date="2014-06" db="EMBL/GenBank/DDBJ databases">
        <title>The draft genome sequence of Idiomarina salinarum ISL-52.</title>
        <authorList>
            <person name="Du J."/>
            <person name="Shao Z."/>
        </authorList>
    </citation>
    <scope>NUCLEOTIDE SEQUENCE [LARGE SCALE GENOMIC DNA]</scope>
    <source>
        <strain evidence="1 2">ISL-52</strain>
    </source>
</reference>
<protein>
    <submittedName>
        <fullName evidence="1">DUMP phosphatase</fullName>
        <ecNumber evidence="1">3.1.3.5</ecNumber>
    </submittedName>
</protein>
<dbReference type="GO" id="GO:0008253">
    <property type="term" value="F:5'-nucleotidase activity"/>
    <property type="evidence" value="ECO:0007669"/>
    <property type="project" value="UniProtKB-EC"/>
</dbReference>
<dbReference type="Gene3D" id="1.10.150.240">
    <property type="entry name" value="Putative phosphatase, domain 2"/>
    <property type="match status" value="1"/>
</dbReference>
<dbReference type="Gene3D" id="3.40.50.1000">
    <property type="entry name" value="HAD superfamily/HAD-like"/>
    <property type="match status" value="1"/>
</dbReference>
<dbReference type="InterPro" id="IPR011951">
    <property type="entry name" value="HAD-SF_hydro_IA_YjjG/PynA"/>
</dbReference>
<organism evidence="1 2">
    <name type="scientific">Pseudidiomarina salinarum</name>
    <dbReference type="NCBI Taxonomy" id="435908"/>
    <lineage>
        <taxon>Bacteria</taxon>
        <taxon>Pseudomonadati</taxon>
        <taxon>Pseudomonadota</taxon>
        <taxon>Gammaproteobacteria</taxon>
        <taxon>Alteromonadales</taxon>
        <taxon>Idiomarinaceae</taxon>
        <taxon>Pseudidiomarina</taxon>
    </lineage>
</organism>
<dbReference type="OrthoDB" id="148966at2"/>
<dbReference type="SFLD" id="SFLDS00003">
    <property type="entry name" value="Haloacid_Dehalogenase"/>
    <property type="match status" value="1"/>
</dbReference>
<dbReference type="PRINTS" id="PR00413">
    <property type="entry name" value="HADHALOGNASE"/>
</dbReference>
<evidence type="ECO:0000313" key="1">
    <source>
        <dbReference type="EMBL" id="KFZ30711.1"/>
    </source>
</evidence>
<dbReference type="EMBL" id="JPER01000004">
    <property type="protein sequence ID" value="KFZ30711.1"/>
    <property type="molecule type" value="Genomic_DNA"/>
</dbReference>
<dbReference type="NCBIfam" id="TIGR01549">
    <property type="entry name" value="HAD-SF-IA-v1"/>
    <property type="match status" value="1"/>
</dbReference>
<proteinExistence type="predicted"/>
<dbReference type="NCBIfam" id="TIGR02254">
    <property type="entry name" value="YjjG_YfnB"/>
    <property type="match status" value="1"/>
</dbReference>
<dbReference type="Proteomes" id="UP000054363">
    <property type="component" value="Unassembled WGS sequence"/>
</dbReference>
<dbReference type="InterPro" id="IPR036412">
    <property type="entry name" value="HAD-like_sf"/>
</dbReference>
<dbReference type="Pfam" id="PF00702">
    <property type="entry name" value="Hydrolase"/>
    <property type="match status" value="1"/>
</dbReference>
<dbReference type="SFLD" id="SFLDG01129">
    <property type="entry name" value="C1.5:_HAD__Beta-PGM__Phosphata"/>
    <property type="match status" value="1"/>
</dbReference>
<gene>
    <name evidence="1" type="ORF">IDSA_09315</name>
</gene>
<dbReference type="InterPro" id="IPR023198">
    <property type="entry name" value="PGP-like_dom2"/>
</dbReference>
<dbReference type="NCBIfam" id="NF006976">
    <property type="entry name" value="PRK09449.1"/>
    <property type="match status" value="1"/>
</dbReference>